<dbReference type="GO" id="GO:0004519">
    <property type="term" value="F:endonuclease activity"/>
    <property type="evidence" value="ECO:0007669"/>
    <property type="project" value="UniProtKB-KW"/>
</dbReference>
<keyword evidence="5" id="KW-0255">Endonuclease</keyword>
<reference evidence="5 6" key="1">
    <citation type="submission" date="2014-01" db="EMBL/GenBank/DDBJ databases">
        <title>Sulfitobacter donghicola JCM 14565 Genome Sequencing.</title>
        <authorList>
            <person name="Lai Q."/>
            <person name="Hong Z."/>
        </authorList>
    </citation>
    <scope>NUCLEOTIDE SEQUENCE [LARGE SCALE GENOMIC DNA]</scope>
    <source>
        <strain evidence="5 6">JCM 14565</strain>
    </source>
</reference>
<keyword evidence="6" id="KW-1185">Reference proteome</keyword>
<keyword evidence="2" id="KW-0680">Restriction system</keyword>
<evidence type="ECO:0000256" key="1">
    <source>
        <dbReference type="ARBA" id="ARBA00010923"/>
    </source>
</evidence>
<dbReference type="GO" id="GO:0003677">
    <property type="term" value="F:DNA binding"/>
    <property type="evidence" value="ECO:0007669"/>
    <property type="project" value="UniProtKB-KW"/>
</dbReference>
<dbReference type="STRING" id="1300350.Z948_1263"/>
<name>A0A073IHC5_9RHOB</name>
<keyword evidence="3" id="KW-0238">DNA-binding</keyword>
<dbReference type="OrthoDB" id="512700at2"/>
<organism evidence="5 6">
    <name type="scientific">Sulfitobacter donghicola DSW-25 = KCTC 12864 = JCM 14565</name>
    <dbReference type="NCBI Taxonomy" id="1300350"/>
    <lineage>
        <taxon>Bacteria</taxon>
        <taxon>Pseudomonadati</taxon>
        <taxon>Pseudomonadota</taxon>
        <taxon>Alphaproteobacteria</taxon>
        <taxon>Rhodobacterales</taxon>
        <taxon>Roseobacteraceae</taxon>
        <taxon>Sulfitobacter</taxon>
    </lineage>
</organism>
<dbReference type="InterPro" id="IPR000055">
    <property type="entry name" value="Restrct_endonuc_typeI_TRD"/>
</dbReference>
<evidence type="ECO:0000256" key="3">
    <source>
        <dbReference type="ARBA" id="ARBA00023125"/>
    </source>
</evidence>
<dbReference type="InterPro" id="IPR044946">
    <property type="entry name" value="Restrct_endonuc_typeI_TRD_sf"/>
</dbReference>
<dbReference type="GO" id="GO:0009307">
    <property type="term" value="P:DNA restriction-modification system"/>
    <property type="evidence" value="ECO:0007669"/>
    <property type="project" value="UniProtKB-KW"/>
</dbReference>
<comment type="caution">
    <text evidence="5">The sequence shown here is derived from an EMBL/GenBank/DDBJ whole genome shotgun (WGS) entry which is preliminary data.</text>
</comment>
<dbReference type="Proteomes" id="UP000027734">
    <property type="component" value="Unassembled WGS sequence"/>
</dbReference>
<comment type="similarity">
    <text evidence="1">Belongs to the type-I restriction system S methylase family.</text>
</comment>
<gene>
    <name evidence="5" type="ORF">DSW25_11720</name>
</gene>
<proteinExistence type="inferred from homology"/>
<dbReference type="Gene3D" id="3.90.220.20">
    <property type="entry name" value="DNA methylase specificity domains"/>
    <property type="match status" value="2"/>
</dbReference>
<evidence type="ECO:0000256" key="2">
    <source>
        <dbReference type="ARBA" id="ARBA00022747"/>
    </source>
</evidence>
<dbReference type="CDD" id="cd17269">
    <property type="entry name" value="RMtype1_S_PluTORF4319P-TRD2-CR2_like"/>
    <property type="match status" value="1"/>
</dbReference>
<dbReference type="eggNOG" id="COG0732">
    <property type="taxonomic scope" value="Bacteria"/>
</dbReference>
<dbReference type="Gene3D" id="1.10.287.1120">
    <property type="entry name" value="Bipartite methylase S protein"/>
    <property type="match status" value="1"/>
</dbReference>
<dbReference type="EMBL" id="JAMC01000004">
    <property type="protein sequence ID" value="KEJ88911.1"/>
    <property type="molecule type" value="Genomic_DNA"/>
</dbReference>
<evidence type="ECO:0000313" key="6">
    <source>
        <dbReference type="Proteomes" id="UP000027734"/>
    </source>
</evidence>
<protein>
    <submittedName>
        <fullName evidence="5">Type I restriction endonuclease subunit S</fullName>
    </submittedName>
</protein>
<accession>A0A073IHC5</accession>
<dbReference type="SUPFAM" id="SSF116734">
    <property type="entry name" value="DNA methylase specificity domain"/>
    <property type="match status" value="2"/>
</dbReference>
<evidence type="ECO:0000259" key="4">
    <source>
        <dbReference type="Pfam" id="PF01420"/>
    </source>
</evidence>
<dbReference type="CDD" id="cd17273">
    <property type="entry name" value="RMtype1_S_EcoJA69PI-TRD1-CR1_like"/>
    <property type="match status" value="1"/>
</dbReference>
<feature type="domain" description="Type I restriction modification DNA specificity" evidence="4">
    <location>
        <begin position="189"/>
        <end position="338"/>
    </location>
</feature>
<feature type="domain" description="Type I restriction modification DNA specificity" evidence="4">
    <location>
        <begin position="3"/>
        <end position="161"/>
    </location>
</feature>
<keyword evidence="5" id="KW-0378">Hydrolase</keyword>
<dbReference type="Pfam" id="PF01420">
    <property type="entry name" value="Methylase_S"/>
    <property type="match status" value="2"/>
</dbReference>
<sequence length="384" mass="43478">MSWETHKLAEIASFKTGKLNSNAAVLDGEFPFFTCAQETFQIDKYAFDTEAVLLAGNNANGVFALKHYNGRFNAYQRTYILETLDPERLNTRFLYFALRPALKRFESESIGATTQYLTKGILDNFKIKVPDLPAQKRIAEVLSAYDDLIENNRRRIALLEQAARLLYREWFVHFRFPGHETVEFVDGLPEGWGVKLFSDVCETIGGGTPSTKVASYWDDGDVPWITPTDITRNDCLTLLDGAKRITKEGLKNSSAKMVPPHTILMTSRASVGFFGIADKEVCTNQGFINIIPNDEAMRFYLLFNLLHRVEEIRAHAGGSTYTEISKSKFRALSVVVPAPDMVEKFDTKVRVMIEQIRSLKKSTEQLTKARDLLLPRLMDGRLPV</sequence>
<dbReference type="PANTHER" id="PTHR30408:SF13">
    <property type="entry name" value="TYPE I RESTRICTION ENZYME HINDI SPECIFICITY SUBUNIT"/>
    <property type="match status" value="1"/>
</dbReference>
<keyword evidence="5" id="KW-0540">Nuclease</keyword>
<dbReference type="RefSeq" id="WP_025058689.1">
    <property type="nucleotide sequence ID" value="NZ_JAMC01000004.1"/>
</dbReference>
<dbReference type="InterPro" id="IPR052021">
    <property type="entry name" value="Type-I_RS_S_subunit"/>
</dbReference>
<dbReference type="AlphaFoldDB" id="A0A073IHC5"/>
<dbReference type="PANTHER" id="PTHR30408">
    <property type="entry name" value="TYPE-1 RESTRICTION ENZYME ECOKI SPECIFICITY PROTEIN"/>
    <property type="match status" value="1"/>
</dbReference>
<evidence type="ECO:0000313" key="5">
    <source>
        <dbReference type="EMBL" id="KEJ88911.1"/>
    </source>
</evidence>